<reference evidence="3" key="1">
    <citation type="submission" date="2016-10" db="EMBL/GenBank/DDBJ databases">
        <authorList>
            <person name="Varghese N."/>
            <person name="Submissions S."/>
        </authorList>
    </citation>
    <scope>NUCLEOTIDE SEQUENCE [LARGE SCALE GENOMIC DNA]</scope>
    <source>
        <strain evidence="3">DSM 10014</strain>
    </source>
</reference>
<dbReference type="SUPFAM" id="SSF53474">
    <property type="entry name" value="alpha/beta-Hydrolases"/>
    <property type="match status" value="1"/>
</dbReference>
<accession>A0A1H3A196</accession>
<dbReference type="STRING" id="60137.SAMN04488041_105158"/>
<name>A0A1H3A196_9RHOB</name>
<sequence>MIWFLLIAALIIAIPLVIERNRAEMEDADRGSALGQFAELPDGVTHYAWTGPAQGPVVVCIHGLTTPSIVWRAVARGLASMGYRTLTYDLYGRGYSDRPSGPQDRQFFIKQLQDLLEDQDVTGSFTLLGYSMGGSIATCFAAAFPERVERLILLAPAGMGLVPNKLVDFMAKTPLVGDWLMLALFPPTFRRGIRAERDIPVQVRHIHDHQAEQLDYKHYVPAVLASRRGILADVLRDEHRAIRTHDIPVLALWGQDDQVIPASAIGSLAEWNRAAEHEVIKGAGHGLPYTHAPQIIAAIKAHIDTADKATD</sequence>
<dbReference type="EMBL" id="FNNB01000005">
    <property type="protein sequence ID" value="SDX22998.1"/>
    <property type="molecule type" value="Genomic_DNA"/>
</dbReference>
<feature type="domain" description="AB hydrolase-1" evidence="1">
    <location>
        <begin position="56"/>
        <end position="291"/>
    </location>
</feature>
<proteinExistence type="predicted"/>
<evidence type="ECO:0000259" key="1">
    <source>
        <dbReference type="Pfam" id="PF00561"/>
    </source>
</evidence>
<organism evidence="2 3">
    <name type="scientific">Sulfitobacter pontiacus</name>
    <dbReference type="NCBI Taxonomy" id="60137"/>
    <lineage>
        <taxon>Bacteria</taxon>
        <taxon>Pseudomonadati</taxon>
        <taxon>Pseudomonadota</taxon>
        <taxon>Alphaproteobacteria</taxon>
        <taxon>Rhodobacterales</taxon>
        <taxon>Roseobacteraceae</taxon>
        <taxon>Sulfitobacter</taxon>
    </lineage>
</organism>
<dbReference type="PANTHER" id="PTHR43798">
    <property type="entry name" value="MONOACYLGLYCEROL LIPASE"/>
    <property type="match status" value="1"/>
</dbReference>
<gene>
    <name evidence="2" type="ORF">SAMN04488041_105158</name>
</gene>
<dbReference type="AlphaFoldDB" id="A0A1H3A196"/>
<dbReference type="Proteomes" id="UP000183076">
    <property type="component" value="Unassembled WGS sequence"/>
</dbReference>
<dbReference type="PRINTS" id="PR00111">
    <property type="entry name" value="ABHYDROLASE"/>
</dbReference>
<dbReference type="InterPro" id="IPR000073">
    <property type="entry name" value="AB_hydrolase_1"/>
</dbReference>
<dbReference type="InterPro" id="IPR029058">
    <property type="entry name" value="AB_hydrolase_fold"/>
</dbReference>
<dbReference type="RefSeq" id="WP_074636750.1">
    <property type="nucleotide sequence ID" value="NZ_CP160849.1"/>
</dbReference>
<dbReference type="GO" id="GO:0016020">
    <property type="term" value="C:membrane"/>
    <property type="evidence" value="ECO:0007669"/>
    <property type="project" value="TreeGrafter"/>
</dbReference>
<dbReference type="InterPro" id="IPR050266">
    <property type="entry name" value="AB_hydrolase_sf"/>
</dbReference>
<dbReference type="GeneID" id="94020344"/>
<dbReference type="PANTHER" id="PTHR43798:SF33">
    <property type="entry name" value="HYDROLASE, PUTATIVE (AFU_ORTHOLOGUE AFUA_2G14860)-RELATED"/>
    <property type="match status" value="1"/>
</dbReference>
<dbReference type="Gene3D" id="3.40.50.1820">
    <property type="entry name" value="alpha/beta hydrolase"/>
    <property type="match status" value="1"/>
</dbReference>
<protein>
    <submittedName>
        <fullName evidence="2">Pimeloyl-ACP methyl ester carboxylesterase</fullName>
    </submittedName>
</protein>
<dbReference type="Pfam" id="PF00561">
    <property type="entry name" value="Abhydrolase_1"/>
    <property type="match status" value="1"/>
</dbReference>
<evidence type="ECO:0000313" key="2">
    <source>
        <dbReference type="EMBL" id="SDX22998.1"/>
    </source>
</evidence>
<evidence type="ECO:0000313" key="3">
    <source>
        <dbReference type="Proteomes" id="UP000183076"/>
    </source>
</evidence>